<dbReference type="Gene3D" id="3.30.420.240">
    <property type="match status" value="1"/>
</dbReference>
<comment type="caution">
    <text evidence="1">The sequence shown here is derived from an EMBL/GenBank/DDBJ whole genome shotgun (WGS) entry which is preliminary data.</text>
</comment>
<dbReference type="PATRIC" id="fig|556287.8.peg.203"/>
<evidence type="ECO:0000313" key="1">
    <source>
        <dbReference type="EMBL" id="KJZ82619.1"/>
    </source>
</evidence>
<accession>A0A0F4VML3</accession>
<organism evidence="1 2">
    <name type="scientific">Candidatus Liberibacter solanacearum</name>
    <dbReference type="NCBI Taxonomy" id="556287"/>
    <lineage>
        <taxon>Bacteria</taxon>
        <taxon>Pseudomonadati</taxon>
        <taxon>Pseudomonadota</taxon>
        <taxon>Alphaproteobacteria</taxon>
        <taxon>Hyphomicrobiales</taxon>
        <taxon>Rhizobiaceae</taxon>
        <taxon>Liberibacter</taxon>
    </lineage>
</organism>
<sequence>MWLVFTNPRRRSGPFFDIFDKDYPDWNKRHISGFDVEGIDHQVYHNWIRQYGEDSNIVRHDVYGQFPNQDTDQFFSAESVKKAEEREPYYDDSEPLVMGLDVAGGGKDSTVAVFRRGLDAKTIPLQVIREKDQNRIINWAASLIHKYNPDVIVVDGNGIGNGVFYGLQRLRFNVHEYMGQKKPNDEEHYTNKRAENYCILQQWINHGSIEKDDTLKNNLLSIQQDISSTKVQLVSKEKQRSKGIPSPDRSDALALTFHLSLPRVNRSRIRISKARFSKTMSLGN</sequence>
<gene>
    <name evidence="1" type="ORF">DJ66_0228</name>
</gene>
<reference evidence="1 2" key="1">
    <citation type="journal article" date="2015" name="Phytopathology">
        <title>Genomes of Candidatus Liberibacter solanacearum haplotype A from New Zealand and the USA suggest significant genome plasticity in the species.</title>
        <authorList>
            <person name="Thompson S.M."/>
            <person name="Johnson C.P."/>
            <person name="Lu A.Y."/>
            <person name="Frampton R.A."/>
            <person name="Sullivan K.L."/>
            <person name="Fiers M.W."/>
            <person name="Crowhurst R.N."/>
            <person name="Pitman A.R."/>
            <person name="Scott I."/>
            <person name="Gudmestad N.C."/>
            <person name="Smith G.R."/>
        </authorList>
    </citation>
    <scope>NUCLEOTIDE SEQUENCE [LARGE SCALE GENOMIC DNA]</scope>
    <source>
        <strain evidence="1 2">LsoNZ1</strain>
    </source>
</reference>
<keyword evidence="2" id="KW-1185">Reference proteome</keyword>
<proteinExistence type="predicted"/>
<dbReference type="Proteomes" id="UP000033731">
    <property type="component" value="Unassembled WGS sequence"/>
</dbReference>
<protein>
    <submittedName>
        <fullName evidence="1">Phage terminase, large subunit</fullName>
    </submittedName>
</protein>
<dbReference type="EMBL" id="JMTK01000001">
    <property type="protein sequence ID" value="KJZ82619.1"/>
    <property type="molecule type" value="Genomic_DNA"/>
</dbReference>
<evidence type="ECO:0000313" key="2">
    <source>
        <dbReference type="Proteomes" id="UP000033731"/>
    </source>
</evidence>
<name>A0A0F4VML3_9HYPH</name>
<dbReference type="AlphaFoldDB" id="A0A0F4VML3"/>